<proteinExistence type="predicted"/>
<reference evidence="1" key="1">
    <citation type="journal article" date="2017" name="Nature">
        <title>The genome of Chenopodium quinoa.</title>
        <authorList>
            <person name="Jarvis D.E."/>
            <person name="Ho Y.S."/>
            <person name="Lightfoot D.J."/>
            <person name="Schmoeckel S.M."/>
            <person name="Li B."/>
            <person name="Borm T.J.A."/>
            <person name="Ohyanagi H."/>
            <person name="Mineta K."/>
            <person name="Michell C.T."/>
            <person name="Saber N."/>
            <person name="Kharbatia N.M."/>
            <person name="Rupper R.R."/>
            <person name="Sharp A.R."/>
            <person name="Dally N."/>
            <person name="Boughton B.A."/>
            <person name="Woo Y.H."/>
            <person name="Gao G."/>
            <person name="Schijlen E.G.W.M."/>
            <person name="Guo X."/>
            <person name="Momin A.A."/>
            <person name="Negrao S."/>
            <person name="Al-Babili S."/>
            <person name="Gehring C."/>
            <person name="Roessner U."/>
            <person name="Jung C."/>
            <person name="Murphy K."/>
            <person name="Arold S.T."/>
            <person name="Gojobori T."/>
            <person name="van der Linden C.G."/>
            <person name="van Loo E.N."/>
            <person name="Jellen E.N."/>
            <person name="Maughan P.J."/>
            <person name="Tester M."/>
        </authorList>
    </citation>
    <scope>NUCLEOTIDE SEQUENCE [LARGE SCALE GENOMIC DNA]</scope>
    <source>
        <strain evidence="1">cv. PI 614886</strain>
    </source>
</reference>
<dbReference type="EnsemblPlants" id="AUR62040690-RA">
    <property type="protein sequence ID" value="AUR62040690-RA:cds"/>
    <property type="gene ID" value="AUR62040690"/>
</dbReference>
<sequence length="238" mass="26650">MAFSAILRRSANKAAPLASRLIGAQRNFQSPAVVFSAVKRASLSPQFLRSAACYPTRHFSSSVATKSSSSNNKLLDVLQSEISVVEESEEHDKTVEVPKGFPFEIEDNVGEQTVTLTRQYEGETISVEVSMPSLSSVPLLVTVTKKDGSSLEFDCTAYPDEISINSLSLKNPETEDQLAYEGPDFLDLDENLQKAFHKYLEIRGIKPSTTNFLHEYMIEKDNKEYLRWLKDVKKFVEA</sequence>
<evidence type="ECO:0008006" key="3">
    <source>
        <dbReference type="Google" id="ProtNLM"/>
    </source>
</evidence>
<dbReference type="PANTHER" id="PTHR10826:SF41">
    <property type="entry name" value="MITOCHONDRIAL GLYCOPROTEIN FAMILY PROTEIN"/>
    <property type="match status" value="1"/>
</dbReference>
<accession>A0A803N517</accession>
<dbReference type="InterPro" id="IPR003428">
    <property type="entry name" value="MAM33"/>
</dbReference>
<dbReference type="InterPro" id="IPR036561">
    <property type="entry name" value="MAM33_sf"/>
</dbReference>
<dbReference type="OMA" id="IAPSMIN"/>
<dbReference type="SUPFAM" id="SSF54529">
    <property type="entry name" value="Mitochondrial glycoprotein MAM33-like"/>
    <property type="match status" value="1"/>
</dbReference>
<dbReference type="PANTHER" id="PTHR10826">
    <property type="entry name" value="COMPLEMENT COMPONENT 1"/>
    <property type="match status" value="1"/>
</dbReference>
<organism evidence="1 2">
    <name type="scientific">Chenopodium quinoa</name>
    <name type="common">Quinoa</name>
    <dbReference type="NCBI Taxonomy" id="63459"/>
    <lineage>
        <taxon>Eukaryota</taxon>
        <taxon>Viridiplantae</taxon>
        <taxon>Streptophyta</taxon>
        <taxon>Embryophyta</taxon>
        <taxon>Tracheophyta</taxon>
        <taxon>Spermatophyta</taxon>
        <taxon>Magnoliopsida</taxon>
        <taxon>eudicotyledons</taxon>
        <taxon>Gunneridae</taxon>
        <taxon>Pentapetalae</taxon>
        <taxon>Caryophyllales</taxon>
        <taxon>Chenopodiaceae</taxon>
        <taxon>Chenopodioideae</taxon>
        <taxon>Atripliceae</taxon>
        <taxon>Chenopodium</taxon>
    </lineage>
</organism>
<dbReference type="Pfam" id="PF02330">
    <property type="entry name" value="MAM33"/>
    <property type="match status" value="1"/>
</dbReference>
<name>A0A803N517_CHEQI</name>
<protein>
    <recommendedName>
        <fullName evidence="3">Mitochondrial glycoprotein</fullName>
    </recommendedName>
</protein>
<reference evidence="1" key="2">
    <citation type="submission" date="2021-03" db="UniProtKB">
        <authorList>
            <consortium name="EnsemblPlants"/>
        </authorList>
    </citation>
    <scope>IDENTIFICATION</scope>
</reference>
<dbReference type="GO" id="GO:0005759">
    <property type="term" value="C:mitochondrial matrix"/>
    <property type="evidence" value="ECO:0007669"/>
    <property type="project" value="InterPro"/>
</dbReference>
<dbReference type="Gramene" id="AUR62040690-RA">
    <property type="protein sequence ID" value="AUR62040690-RA:cds"/>
    <property type="gene ID" value="AUR62040690"/>
</dbReference>
<evidence type="ECO:0000313" key="2">
    <source>
        <dbReference type="Proteomes" id="UP000596660"/>
    </source>
</evidence>
<dbReference type="Proteomes" id="UP000596660">
    <property type="component" value="Unplaced"/>
</dbReference>
<dbReference type="AlphaFoldDB" id="A0A803N517"/>
<dbReference type="Gene3D" id="3.10.280.10">
    <property type="entry name" value="Mitochondrial glycoprotein"/>
    <property type="match status" value="1"/>
</dbReference>
<evidence type="ECO:0000313" key="1">
    <source>
        <dbReference type="EnsemblPlants" id="AUR62040690-RA:cds"/>
    </source>
</evidence>
<keyword evidence="2" id="KW-1185">Reference proteome</keyword>